<dbReference type="Gene3D" id="3.30.530.20">
    <property type="match status" value="1"/>
</dbReference>
<name>A0A5M3WBF1_9ACTN</name>
<evidence type="ECO:0000313" key="1">
    <source>
        <dbReference type="EMBL" id="GES05699.1"/>
    </source>
</evidence>
<dbReference type="InterPro" id="IPR019587">
    <property type="entry name" value="Polyketide_cyclase/dehydratase"/>
</dbReference>
<comment type="caution">
    <text evidence="1">The sequence shown here is derived from an EMBL/GenBank/DDBJ whole genome shotgun (WGS) entry which is preliminary data.</text>
</comment>
<dbReference type="EMBL" id="BLAD01000109">
    <property type="protein sequence ID" value="GES05699.1"/>
    <property type="molecule type" value="Genomic_DNA"/>
</dbReference>
<dbReference type="Pfam" id="PF10604">
    <property type="entry name" value="Polyketide_cyc2"/>
    <property type="match status" value="1"/>
</dbReference>
<proteinExistence type="predicted"/>
<dbReference type="AlphaFoldDB" id="A0A5M3WBF1"/>
<accession>A0A5M3WBF1</accession>
<dbReference type="CDD" id="cd07822">
    <property type="entry name" value="SRPBCC_4"/>
    <property type="match status" value="1"/>
</dbReference>
<keyword evidence="2" id="KW-1185">Reference proteome</keyword>
<evidence type="ECO:0008006" key="3">
    <source>
        <dbReference type="Google" id="ProtNLM"/>
    </source>
</evidence>
<dbReference type="PANTHER" id="PTHR36166:SF1">
    <property type="entry name" value="SRPBCC DOMAIN-CONTAINING PROTEIN"/>
    <property type="match status" value="1"/>
</dbReference>
<evidence type="ECO:0000313" key="2">
    <source>
        <dbReference type="Proteomes" id="UP000334990"/>
    </source>
</evidence>
<gene>
    <name evidence="1" type="ORF">Acor_77670</name>
</gene>
<dbReference type="SUPFAM" id="SSF55961">
    <property type="entry name" value="Bet v1-like"/>
    <property type="match status" value="1"/>
</dbReference>
<dbReference type="PANTHER" id="PTHR36166">
    <property type="entry name" value="CHROMOSOME 9, WHOLE GENOME SHOTGUN SEQUENCE"/>
    <property type="match status" value="1"/>
</dbReference>
<dbReference type="OrthoDB" id="9810827at2"/>
<dbReference type="RefSeq" id="WP_155341676.1">
    <property type="nucleotide sequence ID" value="NZ_BAAABN010000005.1"/>
</dbReference>
<dbReference type="InterPro" id="IPR023393">
    <property type="entry name" value="START-like_dom_sf"/>
</dbReference>
<protein>
    <recommendedName>
        <fullName evidence="3">Polyketide cyclase</fullName>
    </recommendedName>
</protein>
<dbReference type="Proteomes" id="UP000334990">
    <property type="component" value="Unassembled WGS sequence"/>
</dbReference>
<reference evidence="1 2" key="1">
    <citation type="submission" date="2019-10" db="EMBL/GenBank/DDBJ databases">
        <title>Whole genome shotgun sequence of Acrocarpospora corrugata NBRC 13972.</title>
        <authorList>
            <person name="Ichikawa N."/>
            <person name="Kimura A."/>
            <person name="Kitahashi Y."/>
            <person name="Komaki H."/>
            <person name="Oguchi A."/>
        </authorList>
    </citation>
    <scope>NUCLEOTIDE SEQUENCE [LARGE SCALE GENOMIC DNA]</scope>
    <source>
        <strain evidence="1 2">NBRC 13972</strain>
    </source>
</reference>
<organism evidence="1 2">
    <name type="scientific">Acrocarpospora corrugata</name>
    <dbReference type="NCBI Taxonomy" id="35763"/>
    <lineage>
        <taxon>Bacteria</taxon>
        <taxon>Bacillati</taxon>
        <taxon>Actinomycetota</taxon>
        <taxon>Actinomycetes</taxon>
        <taxon>Streptosporangiales</taxon>
        <taxon>Streptosporangiaceae</taxon>
        <taxon>Acrocarpospora</taxon>
    </lineage>
</organism>
<sequence length="146" mass="16436">MSYVIKTGVDINASREAVWDVLVDFPRYGEWSNFSRVQGTAQVGNRLSMKMSGFSFRPTVTVAEPGEQLQWSGTLISERLFLGRHSFILRANPDGTTHLTNHEEFSGGLTTLMQRFMKQGGDNGYTAFNAGLKRQVEDRVTQQNRT</sequence>